<reference evidence="3" key="2">
    <citation type="submission" date="2018-04" db="EMBL/GenBank/DDBJ databases">
        <title>OnivRS2 (Oryza nivara Reference Sequence Version 2).</title>
        <authorList>
            <person name="Zhang J."/>
            <person name="Kudrna D."/>
            <person name="Lee S."/>
            <person name="Talag J."/>
            <person name="Rajasekar S."/>
            <person name="Welchert J."/>
            <person name="Hsing Y.-I."/>
            <person name="Wing R.A."/>
        </authorList>
    </citation>
    <scope>NUCLEOTIDE SEQUENCE [LARGE SCALE GENOMIC DNA]</scope>
    <source>
        <strain evidence="3">SL10</strain>
    </source>
</reference>
<name>A0A0E0JAN5_ORYNI</name>
<dbReference type="SUPFAM" id="SSF56112">
    <property type="entry name" value="Protein kinase-like (PK-like)"/>
    <property type="match status" value="1"/>
</dbReference>
<feature type="transmembrane region" description="Helical" evidence="2">
    <location>
        <begin position="42"/>
        <end position="65"/>
    </location>
</feature>
<accession>A0A0E0JAN5</accession>
<keyword evidence="2" id="KW-1133">Transmembrane helix</keyword>
<reference evidence="3" key="1">
    <citation type="submission" date="2015-04" db="UniProtKB">
        <authorList>
            <consortium name="EnsemblPlants"/>
        </authorList>
    </citation>
    <scope>IDENTIFICATION</scope>
    <source>
        <strain evidence="3">SL10</strain>
    </source>
</reference>
<evidence type="ECO:0008006" key="5">
    <source>
        <dbReference type="Google" id="ProtNLM"/>
    </source>
</evidence>
<dbReference type="AlphaFoldDB" id="A0A0E0JAN5"/>
<evidence type="ECO:0000256" key="1">
    <source>
        <dbReference type="SAM" id="MobiDB-lite"/>
    </source>
</evidence>
<dbReference type="EnsemblPlants" id="ONIVA12G13150.1">
    <property type="protein sequence ID" value="ONIVA12G13150.1"/>
    <property type="gene ID" value="ONIVA12G13150"/>
</dbReference>
<dbReference type="Gene3D" id="3.30.200.20">
    <property type="entry name" value="Phosphorylase Kinase, domain 1"/>
    <property type="match status" value="1"/>
</dbReference>
<keyword evidence="4" id="KW-1185">Reference proteome</keyword>
<dbReference type="InterPro" id="IPR011009">
    <property type="entry name" value="Kinase-like_dom_sf"/>
</dbReference>
<evidence type="ECO:0000256" key="2">
    <source>
        <dbReference type="SAM" id="Phobius"/>
    </source>
</evidence>
<evidence type="ECO:0000313" key="3">
    <source>
        <dbReference type="EnsemblPlants" id="ONIVA12G13150.1"/>
    </source>
</evidence>
<evidence type="ECO:0000313" key="4">
    <source>
        <dbReference type="Proteomes" id="UP000006591"/>
    </source>
</evidence>
<dbReference type="Proteomes" id="UP000006591">
    <property type="component" value="Chromosome 12"/>
</dbReference>
<protein>
    <recommendedName>
        <fullName evidence="5">Protein kinase domain-containing protein</fullName>
    </recommendedName>
</protein>
<keyword evidence="2" id="KW-0812">Transmembrane</keyword>
<dbReference type="HOGENOM" id="CLU_1099985_0_0_1"/>
<proteinExistence type="predicted"/>
<sequence length="253" mass="26725">MILPPTAMVLPVSGASLAQRRRLLSPSSQPPASYDPPSNEPPLAVPLAIVGVAVLLVVVGAAVLLRRPSAADVAAKAAAAASLLRKLFTCSCMDGDDPFEVAGGMISSYNPNRNNVASPTNVKNFVVFSQLGCARNPAINRRQKTEPINRPPPPPHDAGSGRGGAAQQHALREFEQGVLSVATGRFDERRAVVGEGAVGKVFRGTVLGHDGLQAPVAIKRFHAAISKEDVELVRNDLAGQPLRHRNLVYIIAY</sequence>
<dbReference type="Gramene" id="ONIVA12G13150.1">
    <property type="protein sequence ID" value="ONIVA12G13150.1"/>
    <property type="gene ID" value="ONIVA12G13150"/>
</dbReference>
<feature type="region of interest" description="Disordered" evidence="1">
    <location>
        <begin position="140"/>
        <end position="167"/>
    </location>
</feature>
<keyword evidence="2" id="KW-0472">Membrane</keyword>
<organism evidence="3">
    <name type="scientific">Oryza nivara</name>
    <name type="common">Indian wild rice</name>
    <name type="synonym">Oryza sativa f. spontanea</name>
    <dbReference type="NCBI Taxonomy" id="4536"/>
    <lineage>
        <taxon>Eukaryota</taxon>
        <taxon>Viridiplantae</taxon>
        <taxon>Streptophyta</taxon>
        <taxon>Embryophyta</taxon>
        <taxon>Tracheophyta</taxon>
        <taxon>Spermatophyta</taxon>
        <taxon>Magnoliopsida</taxon>
        <taxon>Liliopsida</taxon>
        <taxon>Poales</taxon>
        <taxon>Poaceae</taxon>
        <taxon>BOP clade</taxon>
        <taxon>Oryzoideae</taxon>
        <taxon>Oryzeae</taxon>
        <taxon>Oryzinae</taxon>
        <taxon>Oryza</taxon>
    </lineage>
</organism>